<sequence>MYDSELGSRGTRKLKAISLYRNYIASHNNKATTPSQSYVPYYLICILNLIYRFYLFLSTHPVYAELSIYQAMYKYDMIGSMCFLSTSIFKALFI</sequence>
<comment type="caution">
    <text evidence="2">The sequence shown here is derived from an EMBL/GenBank/DDBJ whole genome shotgun (WGS) entry which is preliminary data.</text>
</comment>
<proteinExistence type="predicted"/>
<name>A0AAW0J9A8_MYOGA</name>
<dbReference type="Proteomes" id="UP001488838">
    <property type="component" value="Unassembled WGS sequence"/>
</dbReference>
<organism evidence="2 3">
    <name type="scientific">Myodes glareolus</name>
    <name type="common">Bank vole</name>
    <name type="synonym">Clethrionomys glareolus</name>
    <dbReference type="NCBI Taxonomy" id="447135"/>
    <lineage>
        <taxon>Eukaryota</taxon>
        <taxon>Metazoa</taxon>
        <taxon>Chordata</taxon>
        <taxon>Craniata</taxon>
        <taxon>Vertebrata</taxon>
        <taxon>Euteleostomi</taxon>
        <taxon>Mammalia</taxon>
        <taxon>Eutheria</taxon>
        <taxon>Euarchontoglires</taxon>
        <taxon>Glires</taxon>
        <taxon>Rodentia</taxon>
        <taxon>Myomorpha</taxon>
        <taxon>Muroidea</taxon>
        <taxon>Cricetidae</taxon>
        <taxon>Arvicolinae</taxon>
        <taxon>Myodes</taxon>
    </lineage>
</organism>
<dbReference type="AlphaFoldDB" id="A0AAW0J9A8"/>
<dbReference type="EMBL" id="JBBHLL010000053">
    <property type="protein sequence ID" value="KAK7823340.1"/>
    <property type="molecule type" value="Genomic_DNA"/>
</dbReference>
<keyword evidence="1" id="KW-0472">Membrane</keyword>
<keyword evidence="3" id="KW-1185">Reference proteome</keyword>
<protein>
    <submittedName>
        <fullName evidence="2">Uncharacterized protein</fullName>
    </submittedName>
</protein>
<reference evidence="2 3" key="1">
    <citation type="journal article" date="2023" name="bioRxiv">
        <title>Conserved and derived expression patterns and positive selection on dental genes reveal complex evolutionary context of ever-growing rodent molars.</title>
        <authorList>
            <person name="Calamari Z.T."/>
            <person name="Song A."/>
            <person name="Cohen E."/>
            <person name="Akter M."/>
            <person name="Roy R.D."/>
            <person name="Hallikas O."/>
            <person name="Christensen M.M."/>
            <person name="Li P."/>
            <person name="Marangoni P."/>
            <person name="Jernvall J."/>
            <person name="Klein O.D."/>
        </authorList>
    </citation>
    <scope>NUCLEOTIDE SEQUENCE [LARGE SCALE GENOMIC DNA]</scope>
    <source>
        <strain evidence="2">V071</strain>
    </source>
</reference>
<keyword evidence="1" id="KW-0812">Transmembrane</keyword>
<accession>A0AAW0J9A8</accession>
<feature type="transmembrane region" description="Helical" evidence="1">
    <location>
        <begin position="77"/>
        <end position="93"/>
    </location>
</feature>
<evidence type="ECO:0000313" key="3">
    <source>
        <dbReference type="Proteomes" id="UP001488838"/>
    </source>
</evidence>
<feature type="transmembrane region" description="Helical" evidence="1">
    <location>
        <begin position="39"/>
        <end position="57"/>
    </location>
</feature>
<gene>
    <name evidence="2" type="ORF">U0070_007682</name>
</gene>
<evidence type="ECO:0000313" key="2">
    <source>
        <dbReference type="EMBL" id="KAK7823340.1"/>
    </source>
</evidence>
<evidence type="ECO:0000256" key="1">
    <source>
        <dbReference type="SAM" id="Phobius"/>
    </source>
</evidence>
<keyword evidence="1" id="KW-1133">Transmembrane helix</keyword>